<dbReference type="Proteomes" id="UP000036185">
    <property type="component" value="Chromosome"/>
</dbReference>
<evidence type="ECO:0000313" key="2">
    <source>
        <dbReference type="Proteomes" id="UP000036185"/>
    </source>
</evidence>
<evidence type="ECO:0000313" key="1">
    <source>
        <dbReference type="EMBL" id="AKN77990.1"/>
    </source>
</evidence>
<name>A0ABM5U3C1_CORUL</name>
<sequence length="37" mass="3909">MTIAFTIDHSNLGATSFGALSFVLRKLVDARLGLGKS</sequence>
<organism evidence="1 2">
    <name type="scientific">Corynebacterium ulcerans FRC58</name>
    <dbReference type="NCBI Taxonomy" id="1408268"/>
    <lineage>
        <taxon>Bacteria</taxon>
        <taxon>Bacillati</taxon>
        <taxon>Actinomycetota</taxon>
        <taxon>Actinomycetes</taxon>
        <taxon>Mycobacteriales</taxon>
        <taxon>Corynebacteriaceae</taxon>
        <taxon>Corynebacterium</taxon>
    </lineage>
</organism>
<keyword evidence="2" id="KW-1185">Reference proteome</keyword>
<gene>
    <name evidence="1" type="ORF">CulFRC58_2136</name>
</gene>
<proteinExistence type="predicted"/>
<protein>
    <submittedName>
        <fullName evidence="1">Uncharacterized protein</fullName>
    </submittedName>
</protein>
<accession>A0ABM5U3C1</accession>
<reference evidence="1 2" key="1">
    <citation type="journal article" date="2014" name="Int. J. Syst. Evol. Microbiol.">
        <title>Draft Genome Sequence of Corynebacterium ulcerans FRC58, Isolated from the Bronchitic Aspiration of a Patient in France.</title>
        <authorList>
            <person name="Silva Ado S."/>
            <person name="Barauna R.A."/>
            <person name="de Sa P.C."/>
            <person name="das Gracas D.A."/>
            <person name="Carneiro A.R."/>
            <person name="Thouvenin M."/>
            <person name="Azevedo V."/>
            <person name="Badell E."/>
            <person name="Guiso N."/>
            <person name="da Silva A.L."/>
            <person name="Ramos R.T."/>
        </authorList>
    </citation>
    <scope>NUCLEOTIDE SEQUENCE [LARGE SCALE GENOMIC DNA]</scope>
    <source>
        <strain evidence="1 2">FRC58</strain>
    </source>
</reference>
<dbReference type="EMBL" id="CP011913">
    <property type="protein sequence ID" value="AKN77990.1"/>
    <property type="molecule type" value="Genomic_DNA"/>
</dbReference>